<proteinExistence type="predicted"/>
<evidence type="ECO:0000313" key="3">
    <source>
        <dbReference type="Proteomes" id="UP000435323"/>
    </source>
</evidence>
<accession>A0A6N3Z2Q8</accession>
<dbReference type="EMBL" id="WOBO01000034">
    <property type="protein sequence ID" value="MUK47526.1"/>
    <property type="molecule type" value="Genomic_DNA"/>
</dbReference>
<dbReference type="InterPro" id="IPR055051">
    <property type="entry name" value="SNaCT1"/>
</dbReference>
<dbReference type="InterPro" id="IPR007111">
    <property type="entry name" value="NACHT_NTPase"/>
</dbReference>
<dbReference type="Pfam" id="PF22710">
    <property type="entry name" value="SNaCT1"/>
    <property type="match status" value="1"/>
</dbReference>
<dbReference type="PANTHER" id="PTHR46844">
    <property type="entry name" value="SLR5058 PROTEIN"/>
    <property type="match status" value="1"/>
</dbReference>
<protein>
    <submittedName>
        <fullName evidence="2">NACHT domain-containing protein</fullName>
    </submittedName>
</protein>
<dbReference type="SUPFAM" id="SSF52540">
    <property type="entry name" value="P-loop containing nucleoside triphosphate hydrolases"/>
    <property type="match status" value="1"/>
</dbReference>
<evidence type="ECO:0000313" key="2">
    <source>
        <dbReference type="EMBL" id="MUK47526.1"/>
    </source>
</evidence>
<gene>
    <name evidence="2" type="ORF">GNP77_19460</name>
</gene>
<dbReference type="Pfam" id="PF05729">
    <property type="entry name" value="NACHT"/>
    <property type="match status" value="1"/>
</dbReference>
<sequence>MEPIITTISTIALKQSVTHFTKKLLEKQWASNHNNGKQLLEQLAEEKTSERYAEKYVSKYLRMRTLHSAESDVYLDEVYTPLTLLTVSNDDELKIEDNFTLEFSKIVNIIGIAGQGKSTILRKLFLEEIKKENKFPFFIELRRVEENGILAYLKENLEDVGLIVENDSLEELLLSNNIILLLDGFDEISTNNRKPFLDEIIKIKTRYNCSVIVTSRPDTEICHEPNISNLKVKKLNELEIIDIINKLDKKKECPEIIELIKNNNDLQETLISPILVNLLYVCYPYLDVVPENVVDFYHKLFLTLYSRHDKIKNFNREKYSNISPATASNIFDALCFNSTNKGVLEFNDSNIIEHLTIALKYNDIDKSQIENIKHDIINITCLIQKDGFDRYVFLHKSVQEFHTAKFISNLPHEHKKKFYQKLSSIIEKEDKYDNVIFFLKEIDKSDFESLLLIESFKKYNLNHLNDENKDSIISNCIVDAFNEKEIMFVVENDENKGFSHGFSSLTFGNILSSIAILSNHSRFSNNSVEDALFLAVAKFDKHHNNGLPVEFLKENATNTRTHPDKLTTTYVMPMIKCFEYSETLDGIKEEISAYIINFHRNIYNPISLRCNEMSAILDLDFNM</sequence>
<evidence type="ECO:0000259" key="1">
    <source>
        <dbReference type="PROSITE" id="PS50837"/>
    </source>
</evidence>
<dbReference type="PANTHER" id="PTHR46844:SF1">
    <property type="entry name" value="SLR5058 PROTEIN"/>
    <property type="match status" value="1"/>
</dbReference>
<feature type="domain" description="NACHT" evidence="1">
    <location>
        <begin position="105"/>
        <end position="218"/>
    </location>
</feature>
<organism evidence="2 3">
    <name type="scientific">Aliivibrio fischeri</name>
    <name type="common">Vibrio fischeri</name>
    <dbReference type="NCBI Taxonomy" id="668"/>
    <lineage>
        <taxon>Bacteria</taxon>
        <taxon>Pseudomonadati</taxon>
        <taxon>Pseudomonadota</taxon>
        <taxon>Gammaproteobacteria</taxon>
        <taxon>Vibrionales</taxon>
        <taxon>Vibrionaceae</taxon>
        <taxon>Aliivibrio</taxon>
    </lineage>
</organism>
<reference evidence="2 3" key="1">
    <citation type="submission" date="2019-11" db="EMBL/GenBank/DDBJ databases">
        <title>Using colonization assays and comparative genomics to discover symbiosis behaviors and factors in Vibrio fischeri.</title>
        <authorList>
            <person name="Bongrand C."/>
            <person name="Moriano-Gutierrez S."/>
            <person name="Arevalo P."/>
            <person name="Mcfall-Ngai M."/>
            <person name="Visick K."/>
            <person name="Polz M.F."/>
            <person name="Ruby E.G."/>
        </authorList>
    </citation>
    <scope>NUCLEOTIDE SEQUENCE [LARGE SCALE GENOMIC DNA]</scope>
    <source>
        <strain evidence="3">emors.3.2</strain>
    </source>
</reference>
<dbReference type="RefSeq" id="WP_155657870.1">
    <property type="nucleotide sequence ID" value="NZ_WOBO01000034.1"/>
</dbReference>
<dbReference type="Gene3D" id="3.40.50.300">
    <property type="entry name" value="P-loop containing nucleotide triphosphate hydrolases"/>
    <property type="match status" value="1"/>
</dbReference>
<dbReference type="PROSITE" id="PS50837">
    <property type="entry name" value="NACHT"/>
    <property type="match status" value="1"/>
</dbReference>
<comment type="caution">
    <text evidence="2">The sequence shown here is derived from an EMBL/GenBank/DDBJ whole genome shotgun (WGS) entry which is preliminary data.</text>
</comment>
<dbReference type="InterPro" id="IPR027417">
    <property type="entry name" value="P-loop_NTPase"/>
</dbReference>
<dbReference type="Proteomes" id="UP000435323">
    <property type="component" value="Unassembled WGS sequence"/>
</dbReference>
<dbReference type="AlphaFoldDB" id="A0A6N3Z2Q8"/>
<name>A0A6N3Z2Q8_ALIFS</name>